<dbReference type="PANTHER" id="PTHR42041:SF1">
    <property type="entry name" value="DNA ENDONUCLEASE ACTIVATOR CTP1 C-TERMINAL DOMAIN-CONTAINING PROTEIN"/>
    <property type="match status" value="1"/>
</dbReference>
<accession>A0AAJ0CED6</accession>
<organism evidence="3 4">
    <name type="scientific">Phialemonium atrogriseum</name>
    <dbReference type="NCBI Taxonomy" id="1093897"/>
    <lineage>
        <taxon>Eukaryota</taxon>
        <taxon>Fungi</taxon>
        <taxon>Dikarya</taxon>
        <taxon>Ascomycota</taxon>
        <taxon>Pezizomycotina</taxon>
        <taxon>Sordariomycetes</taxon>
        <taxon>Sordariomycetidae</taxon>
        <taxon>Cephalothecales</taxon>
        <taxon>Cephalothecaceae</taxon>
        <taxon>Phialemonium</taxon>
    </lineage>
</organism>
<evidence type="ECO:0000256" key="2">
    <source>
        <dbReference type="SAM" id="MobiDB-lite"/>
    </source>
</evidence>
<gene>
    <name evidence="3" type="ORF">QBC33DRAFT_584015</name>
</gene>
<feature type="compositionally biased region" description="Basic and acidic residues" evidence="2">
    <location>
        <begin position="478"/>
        <end position="491"/>
    </location>
</feature>
<feature type="region of interest" description="Disordered" evidence="2">
    <location>
        <begin position="463"/>
        <end position="507"/>
    </location>
</feature>
<reference evidence="3" key="1">
    <citation type="submission" date="2023-06" db="EMBL/GenBank/DDBJ databases">
        <title>Genome-scale phylogeny and comparative genomics of the fungal order Sordariales.</title>
        <authorList>
            <consortium name="Lawrence Berkeley National Laboratory"/>
            <person name="Hensen N."/>
            <person name="Bonometti L."/>
            <person name="Westerberg I."/>
            <person name="Brannstrom I.O."/>
            <person name="Guillou S."/>
            <person name="Cros-Aarteil S."/>
            <person name="Calhoun S."/>
            <person name="Haridas S."/>
            <person name="Kuo A."/>
            <person name="Mondo S."/>
            <person name="Pangilinan J."/>
            <person name="Riley R."/>
            <person name="Labutti K."/>
            <person name="Andreopoulos B."/>
            <person name="Lipzen A."/>
            <person name="Chen C."/>
            <person name="Yanf M."/>
            <person name="Daum C."/>
            <person name="Ng V."/>
            <person name="Clum A."/>
            <person name="Steindorff A."/>
            <person name="Ohm R."/>
            <person name="Martin F."/>
            <person name="Silar P."/>
            <person name="Natvig D."/>
            <person name="Lalanne C."/>
            <person name="Gautier V."/>
            <person name="Ament-Velasquez S.L."/>
            <person name="Kruys A."/>
            <person name="Hutchinson M.I."/>
            <person name="Powell A.J."/>
            <person name="Barry K."/>
            <person name="Miller A.N."/>
            <person name="Grigoriev I.V."/>
            <person name="Debuchy R."/>
            <person name="Gladieux P."/>
            <person name="Thoren M.H."/>
            <person name="Johannesson H."/>
        </authorList>
    </citation>
    <scope>NUCLEOTIDE SEQUENCE</scope>
    <source>
        <strain evidence="3">8032-3</strain>
    </source>
</reference>
<feature type="region of interest" description="Disordered" evidence="2">
    <location>
        <begin position="229"/>
        <end position="251"/>
    </location>
</feature>
<feature type="compositionally biased region" description="Basic and acidic residues" evidence="2">
    <location>
        <begin position="360"/>
        <end position="372"/>
    </location>
</feature>
<feature type="compositionally biased region" description="Polar residues" evidence="2">
    <location>
        <begin position="576"/>
        <end position="593"/>
    </location>
</feature>
<feature type="region of interest" description="Disordered" evidence="2">
    <location>
        <begin position="609"/>
        <end position="635"/>
    </location>
</feature>
<dbReference type="AlphaFoldDB" id="A0AAJ0CED6"/>
<comment type="caution">
    <text evidence="3">The sequence shown here is derived from an EMBL/GenBank/DDBJ whole genome shotgun (WGS) entry which is preliminary data.</text>
</comment>
<feature type="region of interest" description="Disordered" evidence="2">
    <location>
        <begin position="646"/>
        <end position="665"/>
    </location>
</feature>
<evidence type="ECO:0000313" key="3">
    <source>
        <dbReference type="EMBL" id="KAK1772776.1"/>
    </source>
</evidence>
<dbReference type="EMBL" id="MU838997">
    <property type="protein sequence ID" value="KAK1772776.1"/>
    <property type="molecule type" value="Genomic_DNA"/>
</dbReference>
<dbReference type="GeneID" id="85314579"/>
<feature type="region of interest" description="Disordered" evidence="2">
    <location>
        <begin position="343"/>
        <end position="372"/>
    </location>
</feature>
<feature type="coiled-coil region" evidence="1">
    <location>
        <begin position="147"/>
        <end position="223"/>
    </location>
</feature>
<name>A0AAJ0CED6_9PEZI</name>
<feature type="compositionally biased region" description="Acidic residues" evidence="2">
    <location>
        <begin position="492"/>
        <end position="502"/>
    </location>
</feature>
<sequence>MDPTSSGGTALQPVSGDRVNQQRDQAARPSSREDARDSLVLDKISQFNSLAMQSKQLERKTADAALKRAMLGREEAEGEMRRYRDETRALRKQVEEGKERERRVGERLETVMENYGRAKETHAHTQALWEKEIRRARKETFKSQSAIVKLQEELKSARSAIKSTEEMLDLEKERSKTREQEAFAARYSLVGVQEQFEQTLERLKVLEQERDAFKALAKNEEDIARIAAEGRLPLPPSESSPEEDEFASPKKSRVSISIADVTSSATSEAEIDELTWLWQREKQRADRALEHVDFLEAECQLRCCACAKSRSRSSTLGQASARRKRPDPLTLADAGDLVILSEDAQASSVDTNASPSPKKSKTDMLRTEQPTEVRRSTIFIPTEGIFRTVSQEEAGALEAAVAPRDHDVEEASTEPPTPVDPNPNPPCYARTPSVDPPAFAVVTEQRTSLLSLLNAPHRGEDSRAVLNIPVTPGPTPAKRMEMKKHEPKQSADADDDDDDNDNDTPIQRTPLAAITNQAEVEAEADLDLDLDLDLHDTRPHTTAGFYTTTTKVPLREENADPSLAARLLLEQQQQRTPSASSSEGRTFDATNPALTPTMTREQALAQIRERRGRARSAAAAQGSTTSAATTTPRRQMVVGLVERRDVSAPAGRVGKVPSVVRGARS</sequence>
<dbReference type="RefSeq" id="XP_060288989.1">
    <property type="nucleotide sequence ID" value="XM_060431392.1"/>
</dbReference>
<dbReference type="PANTHER" id="PTHR42041">
    <property type="entry name" value="DNA ENDONUCLEASE ACTIVATOR CTP1 C-TERMINAL DOMAIN-CONTAINING PROTEIN"/>
    <property type="match status" value="1"/>
</dbReference>
<proteinExistence type="predicted"/>
<feature type="compositionally biased region" description="Polar residues" evidence="2">
    <location>
        <begin position="344"/>
        <end position="357"/>
    </location>
</feature>
<evidence type="ECO:0000256" key="1">
    <source>
        <dbReference type="SAM" id="Coils"/>
    </source>
</evidence>
<keyword evidence="1" id="KW-0175">Coiled coil</keyword>
<feature type="region of interest" description="Disordered" evidence="2">
    <location>
        <begin position="571"/>
        <end position="593"/>
    </location>
</feature>
<keyword evidence="4" id="KW-1185">Reference proteome</keyword>
<feature type="coiled-coil region" evidence="1">
    <location>
        <begin position="66"/>
        <end position="100"/>
    </location>
</feature>
<feature type="compositionally biased region" description="Low complexity" evidence="2">
    <location>
        <begin position="615"/>
        <end position="634"/>
    </location>
</feature>
<feature type="region of interest" description="Disordered" evidence="2">
    <location>
        <begin position="402"/>
        <end position="432"/>
    </location>
</feature>
<protein>
    <submittedName>
        <fullName evidence="3">Uncharacterized protein</fullName>
    </submittedName>
</protein>
<feature type="region of interest" description="Disordered" evidence="2">
    <location>
        <begin position="1"/>
        <end position="38"/>
    </location>
</feature>
<dbReference type="Proteomes" id="UP001244011">
    <property type="component" value="Unassembled WGS sequence"/>
</dbReference>
<feature type="compositionally biased region" description="Pro residues" evidence="2">
    <location>
        <begin position="415"/>
        <end position="426"/>
    </location>
</feature>
<evidence type="ECO:0000313" key="4">
    <source>
        <dbReference type="Proteomes" id="UP001244011"/>
    </source>
</evidence>